<dbReference type="Proteomes" id="UP001189624">
    <property type="component" value="Chromosome 3"/>
</dbReference>
<keyword evidence="2" id="KW-1185">Reference proteome</keyword>
<dbReference type="EMBL" id="OY731400">
    <property type="protein sequence ID" value="CAJ1938019.1"/>
    <property type="molecule type" value="Genomic_DNA"/>
</dbReference>
<proteinExistence type="predicted"/>
<organism evidence="1 2">
    <name type="scientific">Sphenostylis stenocarpa</name>
    <dbReference type="NCBI Taxonomy" id="92480"/>
    <lineage>
        <taxon>Eukaryota</taxon>
        <taxon>Viridiplantae</taxon>
        <taxon>Streptophyta</taxon>
        <taxon>Embryophyta</taxon>
        <taxon>Tracheophyta</taxon>
        <taxon>Spermatophyta</taxon>
        <taxon>Magnoliopsida</taxon>
        <taxon>eudicotyledons</taxon>
        <taxon>Gunneridae</taxon>
        <taxon>Pentapetalae</taxon>
        <taxon>rosids</taxon>
        <taxon>fabids</taxon>
        <taxon>Fabales</taxon>
        <taxon>Fabaceae</taxon>
        <taxon>Papilionoideae</taxon>
        <taxon>50 kb inversion clade</taxon>
        <taxon>NPAAA clade</taxon>
        <taxon>indigoferoid/millettioid clade</taxon>
        <taxon>Phaseoleae</taxon>
        <taxon>Sphenostylis</taxon>
    </lineage>
</organism>
<name>A0AA86VES3_9FABA</name>
<gene>
    <name evidence="1" type="ORF">AYBTSS11_LOCUS8331</name>
</gene>
<protein>
    <submittedName>
        <fullName evidence="1">Uncharacterized protein</fullName>
    </submittedName>
</protein>
<evidence type="ECO:0000313" key="1">
    <source>
        <dbReference type="EMBL" id="CAJ1938019.1"/>
    </source>
</evidence>
<evidence type="ECO:0000313" key="2">
    <source>
        <dbReference type="Proteomes" id="UP001189624"/>
    </source>
</evidence>
<dbReference type="Gramene" id="rna-AYBTSS11_LOCUS8331">
    <property type="protein sequence ID" value="CAJ1938019.1"/>
    <property type="gene ID" value="gene-AYBTSS11_LOCUS8331"/>
</dbReference>
<sequence length="113" mass="12664">MYYSKQDYFLMGEITFTTLLTSIDEIEVLRHSRAAIKGRDGCAKQEIELGLEAVEDGRWLSAFGLVEDINVGEITGSDWSPPSILPELCSSWKHWASCEVGGDFMLEVLYLPS</sequence>
<reference evidence="1" key="1">
    <citation type="submission" date="2023-10" db="EMBL/GenBank/DDBJ databases">
        <authorList>
            <person name="Domelevo Entfellner J.-B."/>
        </authorList>
    </citation>
    <scope>NUCLEOTIDE SEQUENCE</scope>
</reference>
<accession>A0AA86VES3</accession>
<dbReference type="AlphaFoldDB" id="A0AA86VES3"/>